<name>A0A0D2VR71_CAPO3</name>
<dbReference type="GO" id="GO:0016020">
    <property type="term" value="C:membrane"/>
    <property type="evidence" value="ECO:0007669"/>
    <property type="project" value="UniProtKB-SubCell"/>
</dbReference>
<dbReference type="Gene3D" id="1.20.1250.20">
    <property type="entry name" value="MFS general substrate transporter like domains"/>
    <property type="match status" value="1"/>
</dbReference>
<evidence type="ECO:0000313" key="10">
    <source>
        <dbReference type="Proteomes" id="UP000008743"/>
    </source>
</evidence>
<feature type="transmembrane region" description="Helical" evidence="8">
    <location>
        <begin position="512"/>
        <end position="534"/>
    </location>
</feature>
<dbReference type="InterPro" id="IPR052599">
    <property type="entry name" value="SLC43A_AATransporter"/>
</dbReference>
<evidence type="ECO:0000256" key="4">
    <source>
        <dbReference type="ARBA" id="ARBA00022692"/>
    </source>
</evidence>
<comment type="similarity">
    <text evidence="2">Belongs to the SLC43A transporter (TC 2.A.1.44) family.</text>
</comment>
<sequence length="614" mass="67067">MPVQHFPVSPETVDWVLTSRGVMLRLLRRVEARHALLGVALTQTFLVSGLVFGWPSLSVIFKGEGQFGQLCTNSSEPSSGANPTNHSSAFHVECSEQETQFVFIFQAGFFSQFASRLLMGILLDRYGPRVTALLGASCVILGCVLFAVSENTASSSPTVNAFIPAHLLIGFGGPGCHFSNFHLSNLFPARKNTIMSTQSAIFSTSGLVFYFFQLAYDASGVSHKTLFLSFAGLLVCFFGVTYRIQPRRAYKLGDRVRFSVARWEFVLMDSSPAARTDATASEVGDTSDKIPLRLHRQDSDGEESLSSSPESSSPPASPRLSAIALEQRDSEGGGDSAARGLLALEPPPMTDHHHQSQPSGAFGENAGLALSSSFSSPTADLVKQNVATPLVSAEPTPKLPPPLRFQYYRSLTFKQQAFTLPYIAITVFLSVTVLQMQFYLGTSRTQLEDKGDTDHVYNGIYNILGAINFIFIPISGYILDGHGGYPVSVLVTLVCALLFNVLNAVVNPLPAQIPLFLLWSFMRFITFSSFFGFIPDLFGFVNFGKLAGLASLISAAFGLLAIPLATMCISTLERQFWQTHIVFAVVMLLEMVLPLYFWRLYRRDAALLALRSSG</sequence>
<dbReference type="OrthoDB" id="330047at2759"/>
<dbReference type="PANTHER" id="PTHR20772:SF2">
    <property type="entry name" value="PROTEIN FMP42"/>
    <property type="match status" value="1"/>
</dbReference>
<feature type="transmembrane region" description="Helical" evidence="8">
    <location>
        <begin position="546"/>
        <end position="565"/>
    </location>
</feature>
<comment type="subcellular location">
    <subcellularLocation>
        <location evidence="1">Membrane</location>
        <topology evidence="1">Multi-pass membrane protein</topology>
    </subcellularLocation>
</comment>
<evidence type="ECO:0000313" key="9">
    <source>
        <dbReference type="EMBL" id="KJE93342.1"/>
    </source>
</evidence>
<evidence type="ECO:0000256" key="6">
    <source>
        <dbReference type="ARBA" id="ARBA00023136"/>
    </source>
</evidence>
<evidence type="ECO:0000256" key="1">
    <source>
        <dbReference type="ARBA" id="ARBA00004141"/>
    </source>
</evidence>
<proteinExistence type="inferred from homology"/>
<dbReference type="EMBL" id="KE346365">
    <property type="protein sequence ID" value="KJE93342.1"/>
    <property type="molecule type" value="Genomic_DNA"/>
</dbReference>
<dbReference type="InterPro" id="IPR011701">
    <property type="entry name" value="MFS"/>
</dbReference>
<dbReference type="InterPro" id="IPR036259">
    <property type="entry name" value="MFS_trans_sf"/>
</dbReference>
<organism evidence="9 10">
    <name type="scientific">Capsaspora owczarzaki (strain ATCC 30864)</name>
    <dbReference type="NCBI Taxonomy" id="595528"/>
    <lineage>
        <taxon>Eukaryota</taxon>
        <taxon>Filasterea</taxon>
        <taxon>Capsaspora</taxon>
    </lineage>
</organism>
<evidence type="ECO:0000256" key="7">
    <source>
        <dbReference type="SAM" id="MobiDB-lite"/>
    </source>
</evidence>
<dbReference type="Pfam" id="PF07690">
    <property type="entry name" value="MFS_1"/>
    <property type="match status" value="1"/>
</dbReference>
<feature type="transmembrane region" description="Helical" evidence="8">
    <location>
        <begin position="161"/>
        <end position="181"/>
    </location>
</feature>
<feature type="transmembrane region" description="Helical" evidence="8">
    <location>
        <begin position="225"/>
        <end position="242"/>
    </location>
</feature>
<dbReference type="SUPFAM" id="SSF103473">
    <property type="entry name" value="MFS general substrate transporter"/>
    <property type="match status" value="1"/>
</dbReference>
<feature type="transmembrane region" description="Helical" evidence="8">
    <location>
        <begin position="486"/>
        <end position="506"/>
    </location>
</feature>
<keyword evidence="4 8" id="KW-0812">Transmembrane</keyword>
<reference evidence="10" key="1">
    <citation type="submission" date="2011-02" db="EMBL/GenBank/DDBJ databases">
        <title>The Genome Sequence of Capsaspora owczarzaki ATCC 30864.</title>
        <authorList>
            <person name="Russ C."/>
            <person name="Cuomo C."/>
            <person name="Burger G."/>
            <person name="Gray M.W."/>
            <person name="Holland P.W.H."/>
            <person name="King N."/>
            <person name="Lang F.B.F."/>
            <person name="Roger A.J."/>
            <person name="Ruiz-Trillo I."/>
            <person name="Young S.K."/>
            <person name="Zeng Q."/>
            <person name="Gargeya S."/>
            <person name="Alvarado L."/>
            <person name="Berlin A."/>
            <person name="Chapman S.B."/>
            <person name="Chen Z."/>
            <person name="Freedman E."/>
            <person name="Gellesch M."/>
            <person name="Goldberg J."/>
            <person name="Griggs A."/>
            <person name="Gujja S."/>
            <person name="Heilman E."/>
            <person name="Heiman D."/>
            <person name="Howarth C."/>
            <person name="Mehta T."/>
            <person name="Neiman D."/>
            <person name="Pearson M."/>
            <person name="Roberts A."/>
            <person name="Saif S."/>
            <person name="Shea T."/>
            <person name="Shenoy N."/>
            <person name="Sisk P."/>
            <person name="Stolte C."/>
            <person name="Sykes S."/>
            <person name="White J."/>
            <person name="Yandava C."/>
            <person name="Haas B."/>
            <person name="Nusbaum C."/>
            <person name="Birren B."/>
        </authorList>
    </citation>
    <scope>NUCLEOTIDE SEQUENCE</scope>
    <source>
        <strain evidence="10">ATCC 30864</strain>
    </source>
</reference>
<feature type="transmembrane region" description="Helical" evidence="8">
    <location>
        <begin position="460"/>
        <end position="479"/>
    </location>
</feature>
<feature type="region of interest" description="Disordered" evidence="7">
    <location>
        <begin position="276"/>
        <end position="360"/>
    </location>
</feature>
<feature type="transmembrane region" description="Helical" evidence="8">
    <location>
        <begin position="419"/>
        <end position="440"/>
    </location>
</feature>
<evidence type="ECO:0008006" key="11">
    <source>
        <dbReference type="Google" id="ProtNLM"/>
    </source>
</evidence>
<feature type="transmembrane region" description="Helical" evidence="8">
    <location>
        <begin position="577"/>
        <end position="598"/>
    </location>
</feature>
<gene>
    <name evidence="9" type="ORF">CAOG_004147</name>
</gene>
<feature type="transmembrane region" description="Helical" evidence="8">
    <location>
        <begin position="130"/>
        <end position="149"/>
    </location>
</feature>
<keyword evidence="3" id="KW-0813">Transport</keyword>
<evidence type="ECO:0000256" key="2">
    <source>
        <dbReference type="ARBA" id="ARBA00006595"/>
    </source>
</evidence>
<dbReference type="PhylomeDB" id="A0A0D2VR71"/>
<evidence type="ECO:0000256" key="8">
    <source>
        <dbReference type="SAM" id="Phobius"/>
    </source>
</evidence>
<accession>A0A0D2VR71</accession>
<keyword evidence="5 8" id="KW-1133">Transmembrane helix</keyword>
<evidence type="ECO:0000256" key="5">
    <source>
        <dbReference type="ARBA" id="ARBA00022989"/>
    </source>
</evidence>
<dbReference type="GO" id="GO:0022857">
    <property type="term" value="F:transmembrane transporter activity"/>
    <property type="evidence" value="ECO:0007669"/>
    <property type="project" value="InterPro"/>
</dbReference>
<protein>
    <recommendedName>
        <fullName evidence="11">Major facilitator superfamily (MFS) profile domain-containing protein</fullName>
    </recommendedName>
</protein>
<keyword evidence="6 8" id="KW-0472">Membrane</keyword>
<dbReference type="Proteomes" id="UP000008743">
    <property type="component" value="Unassembled WGS sequence"/>
</dbReference>
<keyword evidence="10" id="KW-1185">Reference proteome</keyword>
<feature type="compositionally biased region" description="Basic and acidic residues" evidence="7">
    <location>
        <begin position="286"/>
        <end position="299"/>
    </location>
</feature>
<dbReference type="AlphaFoldDB" id="A0A0D2VR71"/>
<feature type="transmembrane region" description="Helical" evidence="8">
    <location>
        <begin position="193"/>
        <end position="213"/>
    </location>
</feature>
<feature type="transmembrane region" description="Helical" evidence="8">
    <location>
        <begin position="35"/>
        <end position="54"/>
    </location>
</feature>
<feature type="compositionally biased region" description="Low complexity" evidence="7">
    <location>
        <begin position="304"/>
        <end position="325"/>
    </location>
</feature>
<dbReference type="InParanoid" id="A0A0D2VR71"/>
<dbReference type="PANTHER" id="PTHR20772">
    <property type="entry name" value="PROTEIN FMP42"/>
    <property type="match status" value="1"/>
</dbReference>
<feature type="transmembrane region" description="Helical" evidence="8">
    <location>
        <begin position="101"/>
        <end position="123"/>
    </location>
</feature>
<evidence type="ECO:0000256" key="3">
    <source>
        <dbReference type="ARBA" id="ARBA00022448"/>
    </source>
</evidence>